<keyword evidence="5" id="KW-0677">Repeat</keyword>
<dbReference type="PROSITE" id="PS00211">
    <property type="entry name" value="ABC_TRANSPORTER_1"/>
    <property type="match status" value="1"/>
</dbReference>
<proteinExistence type="inferred from homology"/>
<dbReference type="GO" id="GO:0016887">
    <property type="term" value="F:ATP hydrolysis activity"/>
    <property type="evidence" value="ECO:0007669"/>
    <property type="project" value="InterPro"/>
</dbReference>
<evidence type="ECO:0000256" key="11">
    <source>
        <dbReference type="ARBA" id="ARBA00022917"/>
    </source>
</evidence>
<accession>A0A841PI06</accession>
<keyword evidence="3" id="KW-0820">tRNA-binding</keyword>
<evidence type="ECO:0000256" key="8">
    <source>
        <dbReference type="ARBA" id="ARBA00022840"/>
    </source>
</evidence>
<keyword evidence="16" id="KW-1185">Reference proteome</keyword>
<comment type="caution">
    <text evidence="15">The sequence shown here is derived from an EMBL/GenBank/DDBJ whole genome shotgun (WGS) entry which is preliminary data.</text>
</comment>
<evidence type="ECO:0000256" key="9">
    <source>
        <dbReference type="ARBA" id="ARBA00022845"/>
    </source>
</evidence>
<dbReference type="GO" id="GO:0019843">
    <property type="term" value="F:rRNA binding"/>
    <property type="evidence" value="ECO:0007669"/>
    <property type="project" value="UniProtKB-KW"/>
</dbReference>
<protein>
    <submittedName>
        <fullName evidence="15">ATP-binding cassette subfamily F protein uup</fullName>
    </submittedName>
</protein>
<dbReference type="AlphaFoldDB" id="A0A841PI06"/>
<dbReference type="InterPro" id="IPR003439">
    <property type="entry name" value="ABC_transporter-like_ATP-bd"/>
</dbReference>
<dbReference type="Proteomes" id="UP000568839">
    <property type="component" value="Unassembled WGS sequence"/>
</dbReference>
<evidence type="ECO:0000256" key="3">
    <source>
        <dbReference type="ARBA" id="ARBA00022555"/>
    </source>
</evidence>
<dbReference type="InterPro" id="IPR027417">
    <property type="entry name" value="P-loop_NTPase"/>
</dbReference>
<dbReference type="Gene3D" id="3.40.50.300">
    <property type="entry name" value="P-loop containing nucleotide triphosphate hydrolases"/>
    <property type="match status" value="2"/>
</dbReference>
<evidence type="ECO:0000256" key="1">
    <source>
        <dbReference type="ARBA" id="ARBA00005868"/>
    </source>
</evidence>
<dbReference type="GO" id="GO:0005524">
    <property type="term" value="F:ATP binding"/>
    <property type="evidence" value="ECO:0007669"/>
    <property type="project" value="UniProtKB-KW"/>
</dbReference>
<keyword evidence="7" id="KW-0378">Hydrolase</keyword>
<evidence type="ECO:0000256" key="2">
    <source>
        <dbReference type="ARBA" id="ARBA00022490"/>
    </source>
</evidence>
<dbReference type="GO" id="GO:0003677">
    <property type="term" value="F:DNA binding"/>
    <property type="evidence" value="ECO:0007669"/>
    <property type="project" value="InterPro"/>
</dbReference>
<feature type="compositionally biased region" description="Polar residues" evidence="13">
    <location>
        <begin position="540"/>
        <end position="550"/>
    </location>
</feature>
<dbReference type="PANTHER" id="PTHR42855">
    <property type="entry name" value="ABC TRANSPORTER ATP-BINDING SUBUNIT"/>
    <property type="match status" value="1"/>
</dbReference>
<gene>
    <name evidence="15" type="ORF">HNR44_000328</name>
</gene>
<evidence type="ECO:0000256" key="13">
    <source>
        <dbReference type="SAM" id="MobiDB-lite"/>
    </source>
</evidence>
<dbReference type="InterPro" id="IPR051309">
    <property type="entry name" value="ABCF_ATPase"/>
</dbReference>
<dbReference type="Pfam" id="PF16326">
    <property type="entry name" value="ABC_tran_CTD"/>
    <property type="match status" value="1"/>
</dbReference>
<dbReference type="RefSeq" id="WP_184402381.1">
    <property type="nucleotide sequence ID" value="NZ_JACHHJ010000001.1"/>
</dbReference>
<comment type="similarity">
    <text evidence="1">Belongs to the ABC transporter superfamily. ABCF family. Translational throttle EttA subfamily.</text>
</comment>
<evidence type="ECO:0000256" key="5">
    <source>
        <dbReference type="ARBA" id="ARBA00022737"/>
    </source>
</evidence>
<reference evidence="15 16" key="1">
    <citation type="submission" date="2020-08" db="EMBL/GenBank/DDBJ databases">
        <title>Genomic Encyclopedia of Type Strains, Phase IV (KMG-IV): sequencing the most valuable type-strain genomes for metagenomic binning, comparative biology and taxonomic classification.</title>
        <authorList>
            <person name="Goeker M."/>
        </authorList>
    </citation>
    <scope>NUCLEOTIDE SEQUENCE [LARGE SCALE GENOMIC DNA]</scope>
    <source>
        <strain evidence="15 16">DSM 21769</strain>
    </source>
</reference>
<name>A0A841PI06_9BACL</name>
<evidence type="ECO:0000313" key="15">
    <source>
        <dbReference type="EMBL" id="MBB6448379.1"/>
    </source>
</evidence>
<dbReference type="InterPro" id="IPR003593">
    <property type="entry name" value="AAA+_ATPase"/>
</dbReference>
<keyword evidence="2" id="KW-0963">Cytoplasm</keyword>
<dbReference type="GO" id="GO:0000049">
    <property type="term" value="F:tRNA binding"/>
    <property type="evidence" value="ECO:0007669"/>
    <property type="project" value="UniProtKB-KW"/>
</dbReference>
<evidence type="ECO:0000256" key="7">
    <source>
        <dbReference type="ARBA" id="ARBA00022801"/>
    </source>
</evidence>
<evidence type="ECO:0000256" key="10">
    <source>
        <dbReference type="ARBA" id="ARBA00022884"/>
    </source>
</evidence>
<keyword evidence="11" id="KW-0648">Protein biosynthesis</keyword>
<dbReference type="InterPro" id="IPR017871">
    <property type="entry name" value="ABC_transporter-like_CS"/>
</dbReference>
<evidence type="ECO:0000313" key="16">
    <source>
        <dbReference type="Proteomes" id="UP000568839"/>
    </source>
</evidence>
<dbReference type="FunFam" id="3.40.50.300:FF:000011">
    <property type="entry name" value="Putative ABC transporter ATP-binding component"/>
    <property type="match status" value="1"/>
</dbReference>
<sequence>MSLLVANNLKKTYGEKTLLDDVSFTIEPKQRIGLIGANGTGKSTLLRALNETEGTEKGTIRHAKDFSIAFVDQEPQLRKDQSVLTTVYEGEAPMMRTLHRYDQTLRRYQQNPTDSHMENQLYKAQADMDAFGAWEAETQAKTVLTQLGITDHEALVGELSGGQQKRVALAKALIQPADLLILDEPTNHLDAASIAWLESFLSNYKGALLLVTHDRYFLNRVTDSIFELENGKLYYYEGNYEAYLVKRAERIEQAEQEEEKRQNTLKRELAWLKRMPKARGTKQKARVDRVEALNAETPEQKQGTLNFVSDTKRLGKKVIEVTDISKWFSNKKILEDVSTRIDRGDRVGITGENGTGKSTFLHILAGRLQPDMGDVEIGETVRIGYFTQGEADIDDSLRVLEYIREGAEVITTKEGVTITAEQMLEYFLFPRAQQWTYISRLSGGERRRLYLLRILMEEPNVLFLDEPTNNLDIPTLRLLEEYLTHFPGAVVTVSHDRYFLDRVAHRLLIFESEGKIERFDGYFEDYLERREARQREASHSKTTSKNFTAESEQRPRKKVSYKDQQDWKTIEDTIANLEQQQTELAKEMEQAGSDSVRIQELLQEQENVAAKLDEAMDRWAELAAIMEEE</sequence>
<dbReference type="SMART" id="SM00382">
    <property type="entry name" value="AAA"/>
    <property type="match status" value="2"/>
</dbReference>
<dbReference type="Pfam" id="PF12848">
    <property type="entry name" value="ABC_tran_Xtn"/>
    <property type="match status" value="1"/>
</dbReference>
<keyword evidence="9" id="KW-0810">Translation regulation</keyword>
<feature type="coiled-coil region" evidence="12">
    <location>
        <begin position="570"/>
        <end position="629"/>
    </location>
</feature>
<evidence type="ECO:0000256" key="6">
    <source>
        <dbReference type="ARBA" id="ARBA00022741"/>
    </source>
</evidence>
<evidence type="ECO:0000256" key="4">
    <source>
        <dbReference type="ARBA" id="ARBA00022730"/>
    </source>
</evidence>
<organism evidence="15 16">
    <name type="scientific">Geomicrobium halophilum</name>
    <dbReference type="NCBI Taxonomy" id="549000"/>
    <lineage>
        <taxon>Bacteria</taxon>
        <taxon>Bacillati</taxon>
        <taxon>Bacillota</taxon>
        <taxon>Bacilli</taxon>
        <taxon>Bacillales</taxon>
        <taxon>Geomicrobium</taxon>
    </lineage>
</organism>
<dbReference type="InterPro" id="IPR032781">
    <property type="entry name" value="ABC_tran_Xtn"/>
</dbReference>
<keyword evidence="8 15" id="KW-0067">ATP-binding</keyword>
<dbReference type="Pfam" id="PF00005">
    <property type="entry name" value="ABC_tran"/>
    <property type="match status" value="2"/>
</dbReference>
<dbReference type="PANTHER" id="PTHR42855:SF1">
    <property type="entry name" value="ABC TRANSPORTER DOMAIN-CONTAINING PROTEIN"/>
    <property type="match status" value="1"/>
</dbReference>
<dbReference type="GO" id="GO:0006417">
    <property type="term" value="P:regulation of translation"/>
    <property type="evidence" value="ECO:0007669"/>
    <property type="project" value="UniProtKB-KW"/>
</dbReference>
<dbReference type="Gene3D" id="1.10.287.380">
    <property type="entry name" value="Valyl-tRNA synthetase, C-terminal domain"/>
    <property type="match status" value="1"/>
</dbReference>
<dbReference type="InterPro" id="IPR032524">
    <property type="entry name" value="ABC_tran_C"/>
</dbReference>
<keyword evidence="4" id="KW-0699">rRNA-binding</keyword>
<keyword evidence="12" id="KW-0175">Coiled coil</keyword>
<dbReference type="GO" id="GO:0006412">
    <property type="term" value="P:translation"/>
    <property type="evidence" value="ECO:0007669"/>
    <property type="project" value="UniProtKB-KW"/>
</dbReference>
<keyword evidence="10" id="KW-0694">RNA-binding</keyword>
<feature type="domain" description="ABC transporter" evidence="14">
    <location>
        <begin position="4"/>
        <end position="255"/>
    </location>
</feature>
<dbReference type="CDD" id="cd03221">
    <property type="entry name" value="ABCF_EF-3"/>
    <property type="match status" value="2"/>
</dbReference>
<feature type="domain" description="ABC transporter" evidence="14">
    <location>
        <begin position="319"/>
        <end position="537"/>
    </location>
</feature>
<feature type="region of interest" description="Disordered" evidence="13">
    <location>
        <begin position="534"/>
        <end position="562"/>
    </location>
</feature>
<dbReference type="FunFam" id="3.40.50.300:FF:000183">
    <property type="entry name" value="ABC transporter ATP-binding protein yjjK"/>
    <property type="match status" value="1"/>
</dbReference>
<evidence type="ECO:0000259" key="14">
    <source>
        <dbReference type="PROSITE" id="PS50893"/>
    </source>
</evidence>
<keyword evidence="6" id="KW-0547">Nucleotide-binding</keyword>
<dbReference type="SUPFAM" id="SSF52540">
    <property type="entry name" value="P-loop containing nucleoside triphosphate hydrolases"/>
    <property type="match status" value="2"/>
</dbReference>
<dbReference type="EMBL" id="JACHHJ010000001">
    <property type="protein sequence ID" value="MBB6448379.1"/>
    <property type="molecule type" value="Genomic_DNA"/>
</dbReference>
<dbReference type="PROSITE" id="PS50893">
    <property type="entry name" value="ABC_TRANSPORTER_2"/>
    <property type="match status" value="2"/>
</dbReference>
<dbReference type="InterPro" id="IPR037118">
    <property type="entry name" value="Val-tRNA_synth_C_sf"/>
</dbReference>
<evidence type="ECO:0000256" key="12">
    <source>
        <dbReference type="SAM" id="Coils"/>
    </source>
</evidence>